<organism evidence="4 5">
    <name type="scientific">Mycolicibacterium gilvum</name>
    <dbReference type="NCBI Taxonomy" id="1804"/>
    <lineage>
        <taxon>Bacteria</taxon>
        <taxon>Bacillati</taxon>
        <taxon>Actinomycetota</taxon>
        <taxon>Actinomycetes</taxon>
        <taxon>Mycobacteriales</taxon>
        <taxon>Mycobacteriaceae</taxon>
        <taxon>Mycolicibacterium</taxon>
    </lineage>
</organism>
<evidence type="ECO:0000313" key="4">
    <source>
        <dbReference type="EMBL" id="STZ43331.1"/>
    </source>
</evidence>
<dbReference type="Gene3D" id="3.30.1490.270">
    <property type="match status" value="1"/>
</dbReference>
<feature type="domain" description="DUF403" evidence="2">
    <location>
        <begin position="536"/>
        <end position="856"/>
    </location>
</feature>
<feature type="domain" description="Circularly permuted ATP-grasp type 2" evidence="3">
    <location>
        <begin position="115"/>
        <end position="486"/>
    </location>
</feature>
<protein>
    <submittedName>
        <fullName evidence="4">Hypothetical alanine and leucine rich protein</fullName>
    </submittedName>
</protein>
<gene>
    <name evidence="4" type="ORF">NCTC10742_02553</name>
</gene>
<evidence type="ECO:0000313" key="5">
    <source>
        <dbReference type="Proteomes" id="UP000254291"/>
    </source>
</evidence>
<dbReference type="EMBL" id="UGQM01000001">
    <property type="protein sequence ID" value="STZ43331.1"/>
    <property type="molecule type" value="Genomic_DNA"/>
</dbReference>
<dbReference type="Pfam" id="PF04168">
    <property type="entry name" value="Alpha-E"/>
    <property type="match status" value="1"/>
</dbReference>
<dbReference type="RefSeq" id="WP_011894622.1">
    <property type="nucleotide sequence ID" value="NZ_JACKST010000040.1"/>
</dbReference>
<proteinExistence type="predicted"/>
<name>A0A378SL44_9MYCO</name>
<feature type="compositionally biased region" description="Pro residues" evidence="1">
    <location>
        <begin position="1"/>
        <end position="10"/>
    </location>
</feature>
<dbReference type="InterPro" id="IPR051680">
    <property type="entry name" value="ATP-dep_Glu-Cys_Ligase-2"/>
</dbReference>
<evidence type="ECO:0000256" key="1">
    <source>
        <dbReference type="SAM" id="MobiDB-lite"/>
    </source>
</evidence>
<dbReference type="InterPro" id="IPR025841">
    <property type="entry name" value="CP_ATPgrasp_2"/>
</dbReference>
<dbReference type="Gene3D" id="3.40.50.11290">
    <property type="match status" value="1"/>
</dbReference>
<sequence>MAVPATPPTPRLGAGRTDVDNPLEPYGSMRAQPSLFDVASAFGGLAGYDEFVDTAGDVRPAWQELADCVRDRGRGGLDRLRAVVRDLVDNDGITYVQTDREGEPVAGPWRLDALPLVISASDWDHLEAGLVQRSRLLDAVLTDVYGERRVVTGGVLPPELLFSHPGYLRAANGIEIPGRHQLFLHGCDISRNGTGDFVVNADYTQAPSGAGYALADRRVVAHAIPDLYEQIGPRQSSPWAQALRLALVDAAPDAVDEPMVVVLSPGIHSETAFDQAYLASVLGLPLVESADLVVRDGMLWMRSMGTLKRVDVVLRRVDADYADPLDLRPASRLGVVGLVEVLRRGAVTVVNSLGSGVLESPGLLRFLPEMAEHLLGETPLLPTPHLYWGGIDIERSHLVSNLGSLVIRPVTGGEPIVGATLSAARREELAARITATPWQWVGQEPPEFSSAPSDFLPGGLSSSSVGMRLFTVSQRSGYAPMIGGLGYLLAPGADAYRLKSVAAKDVWVRTATRVTAEAVPLPALATSSPTQEVSSPRVLSDLFWIGRYAERAEHTARLLTVTRERYHEYRYRRTMDGSECVPVLLTALGEITGTDTGAAGDYAEMVATAPTTLWSLTADRHRPGSLAQSVERLGLAARAVRDQMSNDTWMVLSALDRALLNAPDTPPDSQAEGDAFLASTNTLALAGMMALSGVAAESMVHDVGWTMMDIGKRIERGLALTALLRATLTTVRTPGAEQTVTESALVACESLVIYRRRNPGKISVAGVADLMLFDADNPRSLAYQLERLRTHLRSLPESTGSSRPERMVDEIAARLRRMEPGELEEVAADGTRDGLRALLTAIHRDLRELSAVITTVHLSLPGDMQPLWGPDERRVVP</sequence>
<dbReference type="Proteomes" id="UP000254291">
    <property type="component" value="Unassembled WGS sequence"/>
</dbReference>
<dbReference type="InterPro" id="IPR007296">
    <property type="entry name" value="DUF403"/>
</dbReference>
<dbReference type="PANTHER" id="PTHR34595">
    <property type="entry name" value="BLR5612 PROTEIN"/>
    <property type="match status" value="1"/>
</dbReference>
<dbReference type="AlphaFoldDB" id="A0A378SL44"/>
<dbReference type="SUPFAM" id="SSF56059">
    <property type="entry name" value="Glutathione synthetase ATP-binding domain-like"/>
    <property type="match status" value="1"/>
</dbReference>
<evidence type="ECO:0000259" key="3">
    <source>
        <dbReference type="Pfam" id="PF14403"/>
    </source>
</evidence>
<dbReference type="PANTHER" id="PTHR34595:SF2">
    <property type="entry name" value="BLR2978 PROTEIN"/>
    <property type="match status" value="1"/>
</dbReference>
<dbReference type="Pfam" id="PF14403">
    <property type="entry name" value="CP_ATPgrasp_2"/>
    <property type="match status" value="1"/>
</dbReference>
<reference evidence="4 5" key="1">
    <citation type="submission" date="2018-06" db="EMBL/GenBank/DDBJ databases">
        <authorList>
            <consortium name="Pathogen Informatics"/>
            <person name="Doyle S."/>
        </authorList>
    </citation>
    <scope>NUCLEOTIDE SEQUENCE [LARGE SCALE GENOMIC DNA]</scope>
    <source>
        <strain evidence="4 5">NCTC10742</strain>
    </source>
</reference>
<accession>A0A378SL44</accession>
<evidence type="ECO:0000259" key="2">
    <source>
        <dbReference type="Pfam" id="PF04168"/>
    </source>
</evidence>
<feature type="region of interest" description="Disordered" evidence="1">
    <location>
        <begin position="1"/>
        <end position="23"/>
    </location>
</feature>